<dbReference type="GO" id="GO:0005524">
    <property type="term" value="F:ATP binding"/>
    <property type="evidence" value="ECO:0007669"/>
    <property type="project" value="TreeGrafter"/>
</dbReference>
<feature type="domain" description="Tryptophan synthase beta chain-like PALP" evidence="5">
    <location>
        <begin position="20"/>
        <end position="306"/>
    </location>
</feature>
<dbReference type="AlphaFoldDB" id="A0A0F9Q3L0"/>
<dbReference type="PANTHER" id="PTHR43050:SF1">
    <property type="entry name" value="SERINE RACEMASE"/>
    <property type="match status" value="1"/>
</dbReference>
<dbReference type="SUPFAM" id="SSF53686">
    <property type="entry name" value="Tryptophan synthase beta subunit-like PLP-dependent enzymes"/>
    <property type="match status" value="1"/>
</dbReference>
<dbReference type="GO" id="GO:0030378">
    <property type="term" value="F:serine racemase activity"/>
    <property type="evidence" value="ECO:0007669"/>
    <property type="project" value="TreeGrafter"/>
</dbReference>
<evidence type="ECO:0000256" key="2">
    <source>
        <dbReference type="ARBA" id="ARBA00010869"/>
    </source>
</evidence>
<dbReference type="Pfam" id="PF00291">
    <property type="entry name" value="PALP"/>
    <property type="match status" value="1"/>
</dbReference>
<dbReference type="InterPro" id="IPR036052">
    <property type="entry name" value="TrpB-like_PALP_sf"/>
</dbReference>
<dbReference type="FunFam" id="3.40.50.1100:FF:000007">
    <property type="entry name" value="L-threonine dehydratase catabolic TdcB"/>
    <property type="match status" value="1"/>
</dbReference>
<dbReference type="EMBL" id="LAZR01004522">
    <property type="protein sequence ID" value="KKN07821.1"/>
    <property type="molecule type" value="Genomic_DNA"/>
</dbReference>
<organism evidence="6">
    <name type="scientific">marine sediment metagenome</name>
    <dbReference type="NCBI Taxonomy" id="412755"/>
    <lineage>
        <taxon>unclassified sequences</taxon>
        <taxon>metagenomes</taxon>
        <taxon>ecological metagenomes</taxon>
    </lineage>
</organism>
<gene>
    <name evidence="6" type="ORF">LCGC14_1063010</name>
</gene>
<dbReference type="FunFam" id="3.40.50.1100:FF:000005">
    <property type="entry name" value="Threonine dehydratase catabolic"/>
    <property type="match status" value="1"/>
</dbReference>
<dbReference type="GO" id="GO:0008721">
    <property type="term" value="F:D-serine ammonia-lyase activity"/>
    <property type="evidence" value="ECO:0007669"/>
    <property type="project" value="TreeGrafter"/>
</dbReference>
<dbReference type="GO" id="GO:0003941">
    <property type="term" value="F:L-serine ammonia-lyase activity"/>
    <property type="evidence" value="ECO:0007669"/>
    <property type="project" value="TreeGrafter"/>
</dbReference>
<keyword evidence="4" id="KW-0456">Lyase</keyword>
<proteinExistence type="inferred from homology"/>
<dbReference type="GO" id="GO:0000287">
    <property type="term" value="F:magnesium ion binding"/>
    <property type="evidence" value="ECO:0007669"/>
    <property type="project" value="TreeGrafter"/>
</dbReference>
<comment type="cofactor">
    <cofactor evidence="1">
        <name>pyridoxal 5'-phosphate</name>
        <dbReference type="ChEBI" id="CHEBI:597326"/>
    </cofactor>
</comment>
<keyword evidence="3" id="KW-0663">Pyridoxal phosphate</keyword>
<comment type="caution">
    <text evidence="6">The sequence shown here is derived from an EMBL/GenBank/DDBJ whole genome shotgun (WGS) entry which is preliminary data.</text>
</comment>
<dbReference type="Gene3D" id="3.40.50.1100">
    <property type="match status" value="2"/>
</dbReference>
<evidence type="ECO:0000313" key="6">
    <source>
        <dbReference type="EMBL" id="KKN07821.1"/>
    </source>
</evidence>
<dbReference type="InterPro" id="IPR001926">
    <property type="entry name" value="TrpB-like_PALP"/>
</dbReference>
<evidence type="ECO:0000256" key="3">
    <source>
        <dbReference type="ARBA" id="ARBA00022898"/>
    </source>
</evidence>
<evidence type="ECO:0000256" key="1">
    <source>
        <dbReference type="ARBA" id="ARBA00001933"/>
    </source>
</evidence>
<evidence type="ECO:0000259" key="5">
    <source>
        <dbReference type="Pfam" id="PF00291"/>
    </source>
</evidence>
<sequence>MAIMVEYKDILAAYDRLEGIINKTPVMTSRTLNELLNAELYLKCENFQRVGAFKMRGAYNAISLLSEEQKNKGIIAHSSGNHAQAVALSAKLLGIKATIVMPETSQQVKVNATKSTYGAEVVMCKNSLEARHKTTQKLIDEHGYTLVHPFDNDNIIAGAGTVSYELLQQIDEIDVIFSPVGGGGLLSGTLIAAKGFNPSIKVYGVEPKNVDDAYRSMKSGKIEYKETINSIADGLLTTLSERTFKIIKKNVDKIMTVSEREILEAMQFLWERMKLVVEPSGACSLAGVLSRKITVEDKKVGVIISGGNIDLTDFFKLIENKIT</sequence>
<comment type="similarity">
    <text evidence="2">Belongs to the serine/threonine dehydratase family.</text>
</comment>
<name>A0A0F9Q3L0_9ZZZZ</name>
<accession>A0A0F9Q3L0</accession>
<reference evidence="6" key="1">
    <citation type="journal article" date="2015" name="Nature">
        <title>Complex archaea that bridge the gap between prokaryotes and eukaryotes.</title>
        <authorList>
            <person name="Spang A."/>
            <person name="Saw J.H."/>
            <person name="Jorgensen S.L."/>
            <person name="Zaremba-Niedzwiedzka K."/>
            <person name="Martijn J."/>
            <person name="Lind A.E."/>
            <person name="van Eijk R."/>
            <person name="Schleper C."/>
            <person name="Guy L."/>
            <person name="Ettema T.J."/>
        </authorList>
    </citation>
    <scope>NUCLEOTIDE SEQUENCE</scope>
</reference>
<dbReference type="GO" id="GO:0018114">
    <property type="term" value="F:threonine racemase activity"/>
    <property type="evidence" value="ECO:0007669"/>
    <property type="project" value="TreeGrafter"/>
</dbReference>
<dbReference type="GO" id="GO:0030170">
    <property type="term" value="F:pyridoxal phosphate binding"/>
    <property type="evidence" value="ECO:0007669"/>
    <property type="project" value="TreeGrafter"/>
</dbReference>
<dbReference type="PANTHER" id="PTHR43050">
    <property type="entry name" value="SERINE / THREONINE RACEMASE FAMILY MEMBER"/>
    <property type="match status" value="1"/>
</dbReference>
<evidence type="ECO:0000256" key="4">
    <source>
        <dbReference type="ARBA" id="ARBA00023239"/>
    </source>
</evidence>
<protein>
    <recommendedName>
        <fullName evidence="5">Tryptophan synthase beta chain-like PALP domain-containing protein</fullName>
    </recommendedName>
</protein>
<dbReference type="CDD" id="cd01562">
    <property type="entry name" value="Thr-dehyd"/>
    <property type="match status" value="1"/>
</dbReference>